<evidence type="ECO:0000256" key="1">
    <source>
        <dbReference type="SAM" id="MobiDB-lite"/>
    </source>
</evidence>
<feature type="non-terminal residue" evidence="2">
    <location>
        <position position="1"/>
    </location>
</feature>
<accession>A0A9K3GRA2</accession>
<proteinExistence type="predicted"/>
<dbReference type="AlphaFoldDB" id="A0A9K3GRA2"/>
<protein>
    <submittedName>
        <fullName evidence="2">Uncharacterized protein</fullName>
    </submittedName>
</protein>
<dbReference type="Proteomes" id="UP000265618">
    <property type="component" value="Unassembled WGS sequence"/>
</dbReference>
<sequence>GAPGMMRAPGGAVNPQYMGRVTQPGFHQRQ</sequence>
<keyword evidence="3" id="KW-1185">Reference proteome</keyword>
<gene>
    <name evidence="2" type="ORF">KIPB_014942</name>
</gene>
<evidence type="ECO:0000313" key="3">
    <source>
        <dbReference type="Proteomes" id="UP000265618"/>
    </source>
</evidence>
<reference evidence="2 3" key="1">
    <citation type="journal article" date="2018" name="PLoS ONE">
        <title>The draft genome of Kipferlia bialata reveals reductive genome evolution in fornicate parasites.</title>
        <authorList>
            <person name="Tanifuji G."/>
            <person name="Takabayashi S."/>
            <person name="Kume K."/>
            <person name="Takagi M."/>
            <person name="Nakayama T."/>
            <person name="Kamikawa R."/>
            <person name="Inagaki Y."/>
            <person name="Hashimoto T."/>
        </authorList>
    </citation>
    <scope>NUCLEOTIDE SEQUENCE [LARGE SCALE GENOMIC DNA]</scope>
    <source>
        <strain evidence="2">NY0173</strain>
    </source>
</reference>
<comment type="caution">
    <text evidence="2">The sequence shown here is derived from an EMBL/GenBank/DDBJ whole genome shotgun (WGS) entry which is preliminary data.</text>
</comment>
<dbReference type="EMBL" id="BDIP01008011">
    <property type="protein sequence ID" value="GIQ91601.1"/>
    <property type="molecule type" value="Genomic_DNA"/>
</dbReference>
<organism evidence="2 3">
    <name type="scientific">Kipferlia bialata</name>
    <dbReference type="NCBI Taxonomy" id="797122"/>
    <lineage>
        <taxon>Eukaryota</taxon>
        <taxon>Metamonada</taxon>
        <taxon>Carpediemonas-like organisms</taxon>
        <taxon>Kipferlia</taxon>
    </lineage>
</organism>
<feature type="compositionally biased region" description="Low complexity" evidence="1">
    <location>
        <begin position="1"/>
        <end position="12"/>
    </location>
</feature>
<evidence type="ECO:0000313" key="2">
    <source>
        <dbReference type="EMBL" id="GIQ91601.1"/>
    </source>
</evidence>
<feature type="region of interest" description="Disordered" evidence="1">
    <location>
        <begin position="1"/>
        <end position="30"/>
    </location>
</feature>
<name>A0A9K3GRA2_9EUKA</name>